<feature type="transmembrane region" description="Helical" evidence="8">
    <location>
        <begin position="574"/>
        <end position="596"/>
    </location>
</feature>
<keyword evidence="4 8" id="KW-0812">Transmembrane</keyword>
<keyword evidence="6 8" id="KW-0472">Membrane</keyword>
<evidence type="ECO:0000256" key="5">
    <source>
        <dbReference type="ARBA" id="ARBA00022989"/>
    </source>
</evidence>
<dbReference type="SUPFAM" id="SSF53448">
    <property type="entry name" value="Nucleotide-diphospho-sugar transferases"/>
    <property type="match status" value="1"/>
</dbReference>
<accession>S9QG75</accession>
<evidence type="ECO:0000313" key="12">
    <source>
        <dbReference type="Proteomes" id="UP000015347"/>
    </source>
</evidence>
<comment type="subcellular location">
    <subcellularLocation>
        <location evidence="1">Membrane</location>
        <topology evidence="1">Multi-pass membrane protein</topology>
    </subcellularLocation>
</comment>
<dbReference type="InterPro" id="IPR001173">
    <property type="entry name" value="Glyco_trans_2-like"/>
</dbReference>
<dbReference type="Proteomes" id="UP000015347">
    <property type="component" value="Unassembled WGS sequence"/>
</dbReference>
<evidence type="ECO:0000256" key="6">
    <source>
        <dbReference type="ARBA" id="ARBA00023136"/>
    </source>
</evidence>
<dbReference type="STRING" id="1123237.Salmuc_04462"/>
<feature type="domain" description="Type II secretion system protein GspE N-terminal" evidence="9">
    <location>
        <begin position="80"/>
        <end position="155"/>
    </location>
</feature>
<feature type="transmembrane region" description="Helical" evidence="8">
    <location>
        <begin position="506"/>
        <end position="527"/>
    </location>
</feature>
<keyword evidence="12" id="KW-1185">Reference proteome</keyword>
<dbReference type="PANTHER" id="PTHR43867">
    <property type="entry name" value="CELLULOSE SYNTHASE CATALYTIC SUBUNIT A [UDP-FORMING]"/>
    <property type="match status" value="1"/>
</dbReference>
<sequence length="628" mass="68450">MSDPRPVFQTSRHAQAGLPRGRPLGSILMENGTIAPSQAALAVGEARHSGATLPRVLLAEALATPDEVLEAQALHYGALRLDRETAPPDPALATLMPPELCLRHAALPWMRMGDTLVIATAQPERFDAVIAALPEGCGRVAMALALESDIHDQIAARHGAELARAAETRVCAAESCRDMDRLTPGRAVLAVGIALAAVMTLFLQPALFFAGAACLAVATLLCAQVLKVAALVAGQRRPAPRDPPAEPPPVISLLVPLFREADIAGALMSRLARLDYPRARLDVLLILEARDDQTRAALAGARLPPWARVIEVPEGRVTTKPRALNYALRFARGRIVGVYDAEDSPAPDQLRRVAARFVRAPPTVACLQGVLDFYNPAANWLSRCFTIEYATWFRLILPGLARLGFVVPLGGTTVFFRREVLEELGGWDAHNVTEDADLGLRLARYGYRTELVPMVTREEANNRAWPWVRQRSRWLKGYMITWMVHMRRPRLLLRQLGPWKFLGVQLVYLAGVLQFLLAPVLWSFWLVLAGLPHPVEALASPAQVKTLALAFLGAEAISLIVAIAAVARSPHTGLLPFVPTLVLYFPLATLAAYKALFEVLTRPFFWDKTAHGCSAPDHADADLPADEA</sequence>
<dbReference type="Gene3D" id="3.30.300.160">
    <property type="entry name" value="Type II secretion system, protein E, N-terminal domain"/>
    <property type="match status" value="1"/>
</dbReference>
<dbReference type="eggNOG" id="COG1215">
    <property type="taxonomic scope" value="Bacteria"/>
</dbReference>
<comment type="caution">
    <text evidence="11">The sequence shown here is derived from an EMBL/GenBank/DDBJ whole genome shotgun (WGS) entry which is preliminary data.</text>
</comment>
<dbReference type="GO" id="GO:0016020">
    <property type="term" value="C:membrane"/>
    <property type="evidence" value="ECO:0007669"/>
    <property type="project" value="UniProtKB-SubCell"/>
</dbReference>
<evidence type="ECO:0000256" key="2">
    <source>
        <dbReference type="ARBA" id="ARBA00022676"/>
    </source>
</evidence>
<dbReference type="Pfam" id="PF13632">
    <property type="entry name" value="Glyco_trans_2_3"/>
    <property type="match status" value="1"/>
</dbReference>
<dbReference type="RefSeq" id="WP_021120625.1">
    <property type="nucleotide sequence ID" value="NZ_KE557279.1"/>
</dbReference>
<proteinExistence type="predicted"/>
<dbReference type="Gene3D" id="3.90.550.10">
    <property type="entry name" value="Spore Coat Polysaccharide Biosynthesis Protein SpsA, Chain A"/>
    <property type="match status" value="1"/>
</dbReference>
<evidence type="ECO:0000259" key="9">
    <source>
        <dbReference type="Pfam" id="PF05157"/>
    </source>
</evidence>
<dbReference type="InterPro" id="IPR029044">
    <property type="entry name" value="Nucleotide-diphossugar_trans"/>
</dbReference>
<evidence type="ECO:0000256" key="3">
    <source>
        <dbReference type="ARBA" id="ARBA00022679"/>
    </source>
</evidence>
<dbReference type="GO" id="GO:0016757">
    <property type="term" value="F:glycosyltransferase activity"/>
    <property type="evidence" value="ECO:0007669"/>
    <property type="project" value="UniProtKB-KW"/>
</dbReference>
<dbReference type="InterPro" id="IPR007831">
    <property type="entry name" value="T2SS_GspE_N"/>
</dbReference>
<reference evidence="12" key="1">
    <citation type="journal article" date="2014" name="Stand. Genomic Sci.">
        <title>Genome sequence of the exopolysaccharide-producing Salipiger mucosus type strain (DSM 16094(T)), a moderately halophilic member of the Roseobacter clade.</title>
        <authorList>
            <person name="Riedel T."/>
            <person name="Spring S."/>
            <person name="Fiebig A."/>
            <person name="Petersen J."/>
            <person name="Kyrpides N.C."/>
            <person name="Goker M."/>
            <person name="Klenk H.P."/>
        </authorList>
    </citation>
    <scope>NUCLEOTIDE SEQUENCE [LARGE SCALE GENOMIC DNA]</scope>
    <source>
        <strain evidence="12">DSM 16094</strain>
    </source>
</reference>
<keyword evidence="3 11" id="KW-0808">Transferase</keyword>
<organism evidence="11 12">
    <name type="scientific">Salipiger mucosus DSM 16094</name>
    <dbReference type="NCBI Taxonomy" id="1123237"/>
    <lineage>
        <taxon>Bacteria</taxon>
        <taxon>Pseudomonadati</taxon>
        <taxon>Pseudomonadota</taxon>
        <taxon>Alphaproteobacteria</taxon>
        <taxon>Rhodobacterales</taxon>
        <taxon>Roseobacteraceae</taxon>
        <taxon>Salipiger</taxon>
    </lineage>
</organism>
<dbReference type="EMBL" id="APVH01000038">
    <property type="protein sequence ID" value="EPX78872.1"/>
    <property type="molecule type" value="Genomic_DNA"/>
</dbReference>
<evidence type="ECO:0000256" key="8">
    <source>
        <dbReference type="SAM" id="Phobius"/>
    </source>
</evidence>
<protein>
    <submittedName>
        <fullName evidence="11">Glycosyl transferase, group 2 family protein</fullName>
    </submittedName>
</protein>
<dbReference type="HOGENOM" id="CLU_020629_0_0_5"/>
<name>S9QG75_9RHOB</name>
<evidence type="ECO:0000256" key="4">
    <source>
        <dbReference type="ARBA" id="ARBA00022692"/>
    </source>
</evidence>
<gene>
    <name evidence="11" type="ORF">Salmuc_04462</name>
</gene>
<keyword evidence="5 8" id="KW-1133">Transmembrane helix</keyword>
<dbReference type="InterPro" id="IPR050321">
    <property type="entry name" value="Glycosyltr_2/OpgH_subfam"/>
</dbReference>
<dbReference type="InterPro" id="IPR037257">
    <property type="entry name" value="T2SS_E_N_sf"/>
</dbReference>
<feature type="domain" description="Glycosyltransferase 2-like" evidence="10">
    <location>
        <begin position="338"/>
        <end position="527"/>
    </location>
</feature>
<dbReference type="Pfam" id="PF05157">
    <property type="entry name" value="MshEN"/>
    <property type="match status" value="1"/>
</dbReference>
<dbReference type="PANTHER" id="PTHR43867:SF2">
    <property type="entry name" value="CELLULOSE SYNTHASE CATALYTIC SUBUNIT A [UDP-FORMING]"/>
    <property type="match status" value="1"/>
</dbReference>
<feature type="region of interest" description="Disordered" evidence="7">
    <location>
        <begin position="1"/>
        <end position="22"/>
    </location>
</feature>
<evidence type="ECO:0000259" key="10">
    <source>
        <dbReference type="Pfam" id="PF13632"/>
    </source>
</evidence>
<keyword evidence="2" id="KW-0328">Glycosyltransferase</keyword>
<feature type="transmembrane region" description="Helical" evidence="8">
    <location>
        <begin position="187"/>
        <end position="203"/>
    </location>
</feature>
<feature type="transmembrane region" description="Helical" evidence="8">
    <location>
        <begin position="547"/>
        <end position="567"/>
    </location>
</feature>
<dbReference type="AlphaFoldDB" id="S9QG75"/>
<evidence type="ECO:0000256" key="7">
    <source>
        <dbReference type="SAM" id="MobiDB-lite"/>
    </source>
</evidence>
<feature type="transmembrane region" description="Helical" evidence="8">
    <location>
        <begin position="209"/>
        <end position="233"/>
    </location>
</feature>
<dbReference type="SUPFAM" id="SSF160246">
    <property type="entry name" value="EspE N-terminal domain-like"/>
    <property type="match status" value="1"/>
</dbReference>
<evidence type="ECO:0000256" key="1">
    <source>
        <dbReference type="ARBA" id="ARBA00004141"/>
    </source>
</evidence>
<evidence type="ECO:0000313" key="11">
    <source>
        <dbReference type="EMBL" id="EPX78872.1"/>
    </source>
</evidence>